<evidence type="ECO:0000256" key="6">
    <source>
        <dbReference type="PIRSR" id="PIRSR602401-1"/>
    </source>
</evidence>
<dbReference type="PRINTS" id="PR00463">
    <property type="entry name" value="EP450I"/>
</dbReference>
<evidence type="ECO:0000256" key="1">
    <source>
        <dbReference type="ARBA" id="ARBA00001971"/>
    </source>
</evidence>
<gene>
    <name evidence="9" type="ORF">C7999DRAFT_43992</name>
</gene>
<evidence type="ECO:0000256" key="5">
    <source>
        <dbReference type="ARBA" id="ARBA00023004"/>
    </source>
</evidence>
<dbReference type="SUPFAM" id="SSF48264">
    <property type="entry name" value="Cytochrome P450"/>
    <property type="match status" value="1"/>
</dbReference>
<keyword evidence="8" id="KW-0472">Membrane</keyword>
<keyword evidence="3 6" id="KW-0349">Heme</keyword>
<dbReference type="InterPro" id="IPR017972">
    <property type="entry name" value="Cyt_P450_CS"/>
</dbReference>
<keyword evidence="8" id="KW-0812">Transmembrane</keyword>
<organism evidence="9 10">
    <name type="scientific">Corynascus novoguineensis</name>
    <dbReference type="NCBI Taxonomy" id="1126955"/>
    <lineage>
        <taxon>Eukaryota</taxon>
        <taxon>Fungi</taxon>
        <taxon>Dikarya</taxon>
        <taxon>Ascomycota</taxon>
        <taxon>Pezizomycotina</taxon>
        <taxon>Sordariomycetes</taxon>
        <taxon>Sordariomycetidae</taxon>
        <taxon>Sordariales</taxon>
        <taxon>Chaetomiaceae</taxon>
        <taxon>Corynascus</taxon>
    </lineage>
</organism>
<dbReference type="Gene3D" id="1.10.630.10">
    <property type="entry name" value="Cytochrome P450"/>
    <property type="match status" value="1"/>
</dbReference>
<dbReference type="InterPro" id="IPR036396">
    <property type="entry name" value="Cyt_P450_sf"/>
</dbReference>
<name>A0AAN7CM77_9PEZI</name>
<evidence type="ECO:0000313" key="10">
    <source>
        <dbReference type="Proteomes" id="UP001303647"/>
    </source>
</evidence>
<sequence>MPAMTAGQVQYALPGTWEIVGICIGSYVVYVLISAVYLLFFHPLAKFPGPRWWAVSRIPWAYHVIKGDLWSVLDRLHEKYGSIVRIAPDETTTINPAAWKDIYVTKPVLAKDPYSLTPPLNGAHSLFTAEGDVHRRLRGALVNGFADKALRDQAPIVEGYANQLIARLRREADKSADGRVNIQRLYGYATFDTVTDLSFGESLLNTLESDSENDEIKAFFLHAKFSTIRNCLSRFSPLDIFLGLFLLGVTRKTRERNWRLTTEKINRRLARGDLTGVRSDLLTPLVGKLDETGGVKGTITKAELTTNQLAFVIADCQLTTVALATATYLLLRDPPKWRRLVDEIRSRFSSDAEITVQSTQGVPYLEAVINETMRFRHPTPISLPRCIPPEGRILDGQVIPGNTIIGVNLQNIQTTPTLWVQPQEFHPERFLPSSDPRYEHRFDRDVKAAFMPFSTGPRNCLGSKVYLAQARVFLAKVVWNFDLEMLENQEDWLDQEAYLVFEPKPLLVRLREPGQTTQV</sequence>
<dbReference type="InterPro" id="IPR001128">
    <property type="entry name" value="Cyt_P450"/>
</dbReference>
<keyword evidence="7" id="KW-0560">Oxidoreductase</keyword>
<comment type="cofactor">
    <cofactor evidence="1 6">
        <name>heme</name>
        <dbReference type="ChEBI" id="CHEBI:30413"/>
    </cofactor>
</comment>
<dbReference type="CDD" id="cd11058">
    <property type="entry name" value="CYP60B-like"/>
    <property type="match status" value="1"/>
</dbReference>
<evidence type="ECO:0000256" key="8">
    <source>
        <dbReference type="SAM" id="Phobius"/>
    </source>
</evidence>
<dbReference type="PROSITE" id="PS00086">
    <property type="entry name" value="CYTOCHROME_P450"/>
    <property type="match status" value="1"/>
</dbReference>
<feature type="transmembrane region" description="Helical" evidence="8">
    <location>
        <begin position="19"/>
        <end position="41"/>
    </location>
</feature>
<evidence type="ECO:0000256" key="3">
    <source>
        <dbReference type="ARBA" id="ARBA00022617"/>
    </source>
</evidence>
<reference evidence="9" key="1">
    <citation type="journal article" date="2023" name="Mol. Phylogenet. Evol.">
        <title>Genome-scale phylogeny and comparative genomics of the fungal order Sordariales.</title>
        <authorList>
            <person name="Hensen N."/>
            <person name="Bonometti L."/>
            <person name="Westerberg I."/>
            <person name="Brannstrom I.O."/>
            <person name="Guillou S."/>
            <person name="Cros-Aarteil S."/>
            <person name="Calhoun S."/>
            <person name="Haridas S."/>
            <person name="Kuo A."/>
            <person name="Mondo S."/>
            <person name="Pangilinan J."/>
            <person name="Riley R."/>
            <person name="LaButti K."/>
            <person name="Andreopoulos B."/>
            <person name="Lipzen A."/>
            <person name="Chen C."/>
            <person name="Yan M."/>
            <person name="Daum C."/>
            <person name="Ng V."/>
            <person name="Clum A."/>
            <person name="Steindorff A."/>
            <person name="Ohm R.A."/>
            <person name="Martin F."/>
            <person name="Silar P."/>
            <person name="Natvig D.O."/>
            <person name="Lalanne C."/>
            <person name="Gautier V."/>
            <person name="Ament-Velasquez S.L."/>
            <person name="Kruys A."/>
            <person name="Hutchinson M.I."/>
            <person name="Powell A.J."/>
            <person name="Barry K."/>
            <person name="Miller A.N."/>
            <person name="Grigoriev I.V."/>
            <person name="Debuchy R."/>
            <person name="Gladieux P."/>
            <person name="Hiltunen Thoren M."/>
            <person name="Johannesson H."/>
        </authorList>
    </citation>
    <scope>NUCLEOTIDE SEQUENCE</scope>
    <source>
        <strain evidence="9">CBS 359.72</strain>
    </source>
</reference>
<keyword evidence="4 6" id="KW-0479">Metal-binding</keyword>
<keyword evidence="7" id="KW-0503">Monooxygenase</keyword>
<evidence type="ECO:0000256" key="7">
    <source>
        <dbReference type="RuleBase" id="RU000461"/>
    </source>
</evidence>
<dbReference type="PANTHER" id="PTHR24305:SF210">
    <property type="entry name" value="CYTOCHROME P450 MONOOXYGENASE ASQL-RELATED"/>
    <property type="match status" value="1"/>
</dbReference>
<evidence type="ECO:0000256" key="2">
    <source>
        <dbReference type="ARBA" id="ARBA00010617"/>
    </source>
</evidence>
<dbReference type="GO" id="GO:0005506">
    <property type="term" value="F:iron ion binding"/>
    <property type="evidence" value="ECO:0007669"/>
    <property type="project" value="InterPro"/>
</dbReference>
<feature type="binding site" description="axial binding residue" evidence="6">
    <location>
        <position position="460"/>
    </location>
    <ligand>
        <name>heme</name>
        <dbReference type="ChEBI" id="CHEBI:30413"/>
    </ligand>
    <ligandPart>
        <name>Fe</name>
        <dbReference type="ChEBI" id="CHEBI:18248"/>
    </ligandPart>
</feature>
<keyword evidence="10" id="KW-1185">Reference proteome</keyword>
<dbReference type="GO" id="GO:0020037">
    <property type="term" value="F:heme binding"/>
    <property type="evidence" value="ECO:0007669"/>
    <property type="project" value="InterPro"/>
</dbReference>
<dbReference type="EMBL" id="MU857744">
    <property type="protein sequence ID" value="KAK4244345.1"/>
    <property type="molecule type" value="Genomic_DNA"/>
</dbReference>
<comment type="caution">
    <text evidence="9">The sequence shown here is derived from an EMBL/GenBank/DDBJ whole genome shotgun (WGS) entry which is preliminary data.</text>
</comment>
<evidence type="ECO:0000313" key="9">
    <source>
        <dbReference type="EMBL" id="KAK4244345.1"/>
    </source>
</evidence>
<accession>A0AAN7CM77</accession>
<evidence type="ECO:0000256" key="4">
    <source>
        <dbReference type="ARBA" id="ARBA00022723"/>
    </source>
</evidence>
<keyword evidence="5 6" id="KW-0408">Iron</keyword>
<protein>
    <submittedName>
        <fullName evidence="9">Cytochrome P450</fullName>
    </submittedName>
</protein>
<dbReference type="InterPro" id="IPR050121">
    <property type="entry name" value="Cytochrome_P450_monoxygenase"/>
</dbReference>
<dbReference type="GO" id="GO:0016705">
    <property type="term" value="F:oxidoreductase activity, acting on paired donors, with incorporation or reduction of molecular oxygen"/>
    <property type="evidence" value="ECO:0007669"/>
    <property type="project" value="InterPro"/>
</dbReference>
<dbReference type="Proteomes" id="UP001303647">
    <property type="component" value="Unassembled WGS sequence"/>
</dbReference>
<dbReference type="PANTHER" id="PTHR24305">
    <property type="entry name" value="CYTOCHROME P450"/>
    <property type="match status" value="1"/>
</dbReference>
<dbReference type="AlphaFoldDB" id="A0AAN7CM77"/>
<comment type="similarity">
    <text evidence="2 7">Belongs to the cytochrome P450 family.</text>
</comment>
<dbReference type="GO" id="GO:0004497">
    <property type="term" value="F:monooxygenase activity"/>
    <property type="evidence" value="ECO:0007669"/>
    <property type="project" value="UniProtKB-KW"/>
</dbReference>
<keyword evidence="8" id="KW-1133">Transmembrane helix</keyword>
<dbReference type="PRINTS" id="PR00385">
    <property type="entry name" value="P450"/>
</dbReference>
<proteinExistence type="inferred from homology"/>
<dbReference type="Pfam" id="PF00067">
    <property type="entry name" value="p450"/>
    <property type="match status" value="1"/>
</dbReference>
<dbReference type="InterPro" id="IPR002401">
    <property type="entry name" value="Cyt_P450_E_grp-I"/>
</dbReference>
<reference evidence="9" key="2">
    <citation type="submission" date="2023-05" db="EMBL/GenBank/DDBJ databases">
        <authorList>
            <consortium name="Lawrence Berkeley National Laboratory"/>
            <person name="Steindorff A."/>
            <person name="Hensen N."/>
            <person name="Bonometti L."/>
            <person name="Westerberg I."/>
            <person name="Brannstrom I.O."/>
            <person name="Guillou S."/>
            <person name="Cros-Aarteil S."/>
            <person name="Calhoun S."/>
            <person name="Haridas S."/>
            <person name="Kuo A."/>
            <person name="Mondo S."/>
            <person name="Pangilinan J."/>
            <person name="Riley R."/>
            <person name="Labutti K."/>
            <person name="Andreopoulos B."/>
            <person name="Lipzen A."/>
            <person name="Chen C."/>
            <person name="Yanf M."/>
            <person name="Daum C."/>
            <person name="Ng V."/>
            <person name="Clum A."/>
            <person name="Ohm R."/>
            <person name="Martin F."/>
            <person name="Silar P."/>
            <person name="Natvig D."/>
            <person name="Lalanne C."/>
            <person name="Gautier V."/>
            <person name="Ament-Velasquez S.L."/>
            <person name="Kruys A."/>
            <person name="Hutchinson M.I."/>
            <person name="Powell A.J."/>
            <person name="Barry K."/>
            <person name="Miller A.N."/>
            <person name="Grigoriev I.V."/>
            <person name="Debuchy R."/>
            <person name="Gladieux P."/>
            <person name="Thoren M.H."/>
            <person name="Johannesson H."/>
        </authorList>
    </citation>
    <scope>NUCLEOTIDE SEQUENCE</scope>
    <source>
        <strain evidence="9">CBS 359.72</strain>
    </source>
</reference>